<name>A0A919CAC5_9ACTN</name>
<evidence type="ECO:0008006" key="4">
    <source>
        <dbReference type="Google" id="ProtNLM"/>
    </source>
</evidence>
<sequence length="174" mass="18793">MRRGLIHTGAWLLATGAAVTLSWWGVHTVMSGTVYDPPRALPIPSAAPERGSLAEVATPQSSSTHRPSEPPATKRPPSRPPERRTATPDRQPEKPPPPAATGRLKPVNTDAGRVVFSMGEDSAKLVSAVPNAGWAMQVWKDPSWIRVEYTAGAARLTVFCSWHDHPPLVEITKS</sequence>
<dbReference type="Proteomes" id="UP000638353">
    <property type="component" value="Unassembled WGS sequence"/>
</dbReference>
<comment type="caution">
    <text evidence="2">The sequence shown here is derived from an EMBL/GenBank/DDBJ whole genome shotgun (WGS) entry which is preliminary data.</text>
</comment>
<proteinExistence type="predicted"/>
<protein>
    <recommendedName>
        <fullName evidence="4">Secreted protein</fullName>
    </recommendedName>
</protein>
<dbReference type="RefSeq" id="WP_189824070.1">
    <property type="nucleotide sequence ID" value="NZ_BMVC01000006.1"/>
</dbReference>
<evidence type="ECO:0000256" key="1">
    <source>
        <dbReference type="SAM" id="MobiDB-lite"/>
    </source>
</evidence>
<dbReference type="AlphaFoldDB" id="A0A919CAC5"/>
<gene>
    <name evidence="2" type="ORF">GCM10010334_34540</name>
</gene>
<feature type="compositionally biased region" description="Basic and acidic residues" evidence="1">
    <location>
        <begin position="80"/>
        <end position="93"/>
    </location>
</feature>
<evidence type="ECO:0000313" key="3">
    <source>
        <dbReference type="Proteomes" id="UP000638353"/>
    </source>
</evidence>
<organism evidence="2 3">
    <name type="scientific">Streptomyces finlayi</name>
    <dbReference type="NCBI Taxonomy" id="67296"/>
    <lineage>
        <taxon>Bacteria</taxon>
        <taxon>Bacillati</taxon>
        <taxon>Actinomycetota</taxon>
        <taxon>Actinomycetes</taxon>
        <taxon>Kitasatosporales</taxon>
        <taxon>Streptomycetaceae</taxon>
        <taxon>Streptomyces</taxon>
    </lineage>
</organism>
<reference evidence="2" key="2">
    <citation type="submission" date="2020-09" db="EMBL/GenBank/DDBJ databases">
        <authorList>
            <person name="Sun Q."/>
            <person name="Ohkuma M."/>
        </authorList>
    </citation>
    <scope>NUCLEOTIDE SEQUENCE</scope>
    <source>
        <strain evidence="2">JCM 4637</strain>
    </source>
</reference>
<feature type="region of interest" description="Disordered" evidence="1">
    <location>
        <begin position="42"/>
        <end position="108"/>
    </location>
</feature>
<reference evidence="2" key="1">
    <citation type="journal article" date="2014" name="Int. J. Syst. Evol. Microbiol.">
        <title>Complete genome sequence of Corynebacterium casei LMG S-19264T (=DSM 44701T), isolated from a smear-ripened cheese.</title>
        <authorList>
            <consortium name="US DOE Joint Genome Institute (JGI-PGF)"/>
            <person name="Walter F."/>
            <person name="Albersmeier A."/>
            <person name="Kalinowski J."/>
            <person name="Ruckert C."/>
        </authorList>
    </citation>
    <scope>NUCLEOTIDE SEQUENCE</scope>
    <source>
        <strain evidence="2">JCM 4637</strain>
    </source>
</reference>
<dbReference type="EMBL" id="BMVC01000006">
    <property type="protein sequence ID" value="GHC95355.1"/>
    <property type="molecule type" value="Genomic_DNA"/>
</dbReference>
<evidence type="ECO:0000313" key="2">
    <source>
        <dbReference type="EMBL" id="GHC95355.1"/>
    </source>
</evidence>
<accession>A0A919CAC5</accession>